<dbReference type="EMBL" id="VSWC01000145">
    <property type="protein sequence ID" value="KAA1076949.1"/>
    <property type="molecule type" value="Genomic_DNA"/>
</dbReference>
<keyword evidence="2" id="KW-0732">Signal</keyword>
<evidence type="ECO:0000256" key="1">
    <source>
        <dbReference type="SAM" id="MobiDB-lite"/>
    </source>
</evidence>
<feature type="signal peptide" evidence="2">
    <location>
        <begin position="1"/>
        <end position="21"/>
    </location>
</feature>
<dbReference type="Proteomes" id="UP000325313">
    <property type="component" value="Unassembled WGS sequence"/>
</dbReference>
<reference evidence="5 6" key="1">
    <citation type="submission" date="2019-05" db="EMBL/GenBank/DDBJ databases">
        <title>Emergence of the Ug99 lineage of the wheat stem rust pathogen through somatic hybridization.</title>
        <authorList>
            <person name="Li F."/>
            <person name="Upadhyaya N.M."/>
            <person name="Sperschneider J."/>
            <person name="Matny O."/>
            <person name="Nguyen-Phuc H."/>
            <person name="Mago R."/>
            <person name="Raley C."/>
            <person name="Miller M.E."/>
            <person name="Silverstein K.A.T."/>
            <person name="Henningsen E."/>
            <person name="Hirsch C.D."/>
            <person name="Visser B."/>
            <person name="Pretorius Z.A."/>
            <person name="Steffenson B.J."/>
            <person name="Schwessinger B."/>
            <person name="Dodds P.N."/>
            <person name="Figueroa M."/>
        </authorList>
    </citation>
    <scope>NUCLEOTIDE SEQUENCE [LARGE SCALE GENOMIC DNA]</scope>
    <source>
        <strain evidence="3">21-0</strain>
        <strain evidence="4 6">Ug99</strain>
    </source>
</reference>
<feature type="chain" id="PRO_5033473569" evidence="2">
    <location>
        <begin position="22"/>
        <end position="474"/>
    </location>
</feature>
<evidence type="ECO:0000313" key="3">
    <source>
        <dbReference type="EMBL" id="KAA1076949.1"/>
    </source>
</evidence>
<dbReference type="Proteomes" id="UP000324748">
    <property type="component" value="Unassembled WGS sequence"/>
</dbReference>
<gene>
    <name evidence="3" type="ORF">PGT21_024942</name>
    <name evidence="4" type="ORF">PGTUg99_001781</name>
</gene>
<name>A0A5B0MLR3_PUCGR</name>
<dbReference type="AlphaFoldDB" id="A0A5B0MLR3"/>
<feature type="compositionally biased region" description="Polar residues" evidence="1">
    <location>
        <begin position="155"/>
        <end position="167"/>
    </location>
</feature>
<accession>A0A5B0MLR3</accession>
<feature type="region of interest" description="Disordered" evidence="1">
    <location>
        <begin position="138"/>
        <end position="174"/>
    </location>
</feature>
<feature type="compositionally biased region" description="Polar residues" evidence="1">
    <location>
        <begin position="81"/>
        <end position="103"/>
    </location>
</feature>
<evidence type="ECO:0000313" key="5">
    <source>
        <dbReference type="Proteomes" id="UP000324748"/>
    </source>
</evidence>
<sequence length="474" mass="54534">MKAFFNLPWLMLLQKINKSASMWPPAPVGSGEEEFLDLLSVHWQLGQENHIHDYLSKPLYFSEDPALQFKFPDEVTNPSINQQGSQTHPELTFEGGTSSTRALSPTRDLHYKGDYTVTGEQTSGEGLTFNGGPTISSSTISYHNDGHAPRGGSTLGHNSLTSNGEFTSNDKHLILPSKRKADRLVSEMDEDRSLWQRKRRAFRKSQLRVSSAQRAKSGISKESDSKSSRSGSGSSNDFARKNLQLRKSPDQNRMSDVVQAVPRRRESKPELCPRFRYRIIGESLLSLSDEQIDFKEYPVFSDGMEKLDAELKRWTRAKENQVIRNRHRTVERITNLKKNVTKISTFLIISLLSRLDGHNNALTNKSKLKEILTFMETFWEERKAGEKILDAKNFRWISTLPDILNPDDRINSDTTYRGYALWFITAEEVTKYWMKRNMKLFQSSKIFKMNDGKYDEEKVNHQIKIIIDQSRKNK</sequence>
<evidence type="ECO:0000313" key="6">
    <source>
        <dbReference type="Proteomes" id="UP000325313"/>
    </source>
</evidence>
<evidence type="ECO:0000313" key="4">
    <source>
        <dbReference type="EMBL" id="KAA1118539.1"/>
    </source>
</evidence>
<feature type="region of interest" description="Disordered" evidence="1">
    <location>
        <begin position="81"/>
        <end position="105"/>
    </location>
</feature>
<comment type="caution">
    <text evidence="3">The sequence shown here is derived from an EMBL/GenBank/DDBJ whole genome shotgun (WGS) entry which is preliminary data.</text>
</comment>
<dbReference type="EMBL" id="VDEP01000247">
    <property type="protein sequence ID" value="KAA1118539.1"/>
    <property type="molecule type" value="Genomic_DNA"/>
</dbReference>
<keyword evidence="5" id="KW-1185">Reference proteome</keyword>
<evidence type="ECO:0000256" key="2">
    <source>
        <dbReference type="SAM" id="SignalP"/>
    </source>
</evidence>
<dbReference type="OrthoDB" id="2497963at2759"/>
<feature type="region of interest" description="Disordered" evidence="1">
    <location>
        <begin position="205"/>
        <end position="265"/>
    </location>
</feature>
<proteinExistence type="predicted"/>
<protein>
    <submittedName>
        <fullName evidence="3">Uncharacterized protein</fullName>
    </submittedName>
</protein>
<organism evidence="3 5">
    <name type="scientific">Puccinia graminis f. sp. tritici</name>
    <dbReference type="NCBI Taxonomy" id="56615"/>
    <lineage>
        <taxon>Eukaryota</taxon>
        <taxon>Fungi</taxon>
        <taxon>Dikarya</taxon>
        <taxon>Basidiomycota</taxon>
        <taxon>Pucciniomycotina</taxon>
        <taxon>Pucciniomycetes</taxon>
        <taxon>Pucciniales</taxon>
        <taxon>Pucciniaceae</taxon>
        <taxon>Puccinia</taxon>
    </lineage>
</organism>